<gene>
    <name evidence="2" type="ORF">LSINAPIS_LOCUS5046</name>
</gene>
<dbReference type="Proteomes" id="UP000324832">
    <property type="component" value="Unassembled WGS sequence"/>
</dbReference>
<proteinExistence type="predicted"/>
<name>A0A5E4Q520_9NEOP</name>
<feature type="region of interest" description="Disordered" evidence="1">
    <location>
        <begin position="1"/>
        <end position="38"/>
    </location>
</feature>
<reference evidence="2 3" key="1">
    <citation type="submission" date="2017-07" db="EMBL/GenBank/DDBJ databases">
        <authorList>
            <person name="Talla V."/>
            <person name="Backstrom N."/>
        </authorList>
    </citation>
    <scope>NUCLEOTIDE SEQUENCE [LARGE SCALE GENOMIC DNA]</scope>
</reference>
<keyword evidence="3" id="KW-1185">Reference proteome</keyword>
<accession>A0A5E4Q520</accession>
<protein>
    <submittedName>
        <fullName evidence="2">Uncharacterized protein</fullName>
    </submittedName>
</protein>
<sequence length="69" mass="7345">MADADNVEKPIDVAVEEKPEGENSVDSQNASASKMPVTTGVGMRNMIITPSNCPPGYQMDADGVCREVF</sequence>
<evidence type="ECO:0000313" key="2">
    <source>
        <dbReference type="EMBL" id="VVC92650.1"/>
    </source>
</evidence>
<feature type="compositionally biased region" description="Basic and acidic residues" evidence="1">
    <location>
        <begin position="1"/>
        <end position="21"/>
    </location>
</feature>
<dbReference type="EMBL" id="FZQP02001360">
    <property type="protein sequence ID" value="VVC92650.1"/>
    <property type="molecule type" value="Genomic_DNA"/>
</dbReference>
<evidence type="ECO:0000256" key="1">
    <source>
        <dbReference type="SAM" id="MobiDB-lite"/>
    </source>
</evidence>
<evidence type="ECO:0000313" key="3">
    <source>
        <dbReference type="Proteomes" id="UP000324832"/>
    </source>
</evidence>
<organism evidence="2 3">
    <name type="scientific">Leptidea sinapis</name>
    <dbReference type="NCBI Taxonomy" id="189913"/>
    <lineage>
        <taxon>Eukaryota</taxon>
        <taxon>Metazoa</taxon>
        <taxon>Ecdysozoa</taxon>
        <taxon>Arthropoda</taxon>
        <taxon>Hexapoda</taxon>
        <taxon>Insecta</taxon>
        <taxon>Pterygota</taxon>
        <taxon>Neoptera</taxon>
        <taxon>Endopterygota</taxon>
        <taxon>Lepidoptera</taxon>
        <taxon>Glossata</taxon>
        <taxon>Ditrysia</taxon>
        <taxon>Papilionoidea</taxon>
        <taxon>Pieridae</taxon>
        <taxon>Dismorphiinae</taxon>
        <taxon>Leptidea</taxon>
    </lineage>
</organism>
<dbReference type="AlphaFoldDB" id="A0A5E4Q520"/>